<dbReference type="GO" id="GO:0016987">
    <property type="term" value="F:sigma factor activity"/>
    <property type="evidence" value="ECO:0007669"/>
    <property type="project" value="UniProtKB-KW"/>
</dbReference>
<dbReference type="EMBL" id="VWNE01000001">
    <property type="protein sequence ID" value="KAA8486665.1"/>
    <property type="molecule type" value="Genomic_DNA"/>
</dbReference>
<dbReference type="Pfam" id="PF08281">
    <property type="entry name" value="Sigma70_r4_2"/>
    <property type="match status" value="1"/>
</dbReference>
<dbReference type="SUPFAM" id="SSF88659">
    <property type="entry name" value="Sigma3 and sigma4 domains of RNA polymerase sigma factors"/>
    <property type="match status" value="1"/>
</dbReference>
<name>A0A5M9HJJ4_9SPHI</name>
<protein>
    <submittedName>
        <fullName evidence="6">RNA polymerase sigma-70 factor</fullName>
    </submittedName>
</protein>
<sequence>MTYTMRYLVELSDQNLFDLCRNGDSKAFEELYNRYWSKLYSSAFKRIKVREVAEEIVQELFTSLWTNREKIAIHTSFQNYLYSSVTYLVFAYVHKECKRRSYEEFTLSKINIFDNSTEETIAFNDLGKKLENELKQLPDRCRSVFELSRKQYKSNKEIASVMGISEKTVENQITKALRILRVNLKYLSLLLFFVFTRA</sequence>
<evidence type="ECO:0000256" key="3">
    <source>
        <dbReference type="ARBA" id="ARBA00023082"/>
    </source>
</evidence>
<evidence type="ECO:0000256" key="1">
    <source>
        <dbReference type="ARBA" id="ARBA00010641"/>
    </source>
</evidence>
<dbReference type="SMART" id="SM00421">
    <property type="entry name" value="HTH_LUXR"/>
    <property type="match status" value="1"/>
</dbReference>
<dbReference type="InterPro" id="IPR014284">
    <property type="entry name" value="RNA_pol_sigma-70_dom"/>
</dbReference>
<evidence type="ECO:0000256" key="4">
    <source>
        <dbReference type="ARBA" id="ARBA00023163"/>
    </source>
</evidence>
<dbReference type="SUPFAM" id="SSF88946">
    <property type="entry name" value="Sigma2 domain of RNA polymerase sigma factors"/>
    <property type="match status" value="1"/>
</dbReference>
<evidence type="ECO:0000256" key="2">
    <source>
        <dbReference type="ARBA" id="ARBA00023015"/>
    </source>
</evidence>
<dbReference type="Proteomes" id="UP000322918">
    <property type="component" value="Unassembled WGS sequence"/>
</dbReference>
<dbReference type="AlphaFoldDB" id="A0A5M9HJJ4"/>
<dbReference type="InterPro" id="IPR013325">
    <property type="entry name" value="RNA_pol_sigma_r2"/>
</dbReference>
<reference evidence="6 7" key="1">
    <citation type="submission" date="2019-09" db="EMBL/GenBank/DDBJ databases">
        <title>Pararcticibacter amylolyticus gen. nov., sp. nov., isolated from a rottenly hemp rope, and reclassification of Pedobacter tournemirensis as Pararcticibacter tournemirensis comb. nov.</title>
        <authorList>
            <person name="Cai Y."/>
        </authorList>
    </citation>
    <scope>NUCLEOTIDE SEQUENCE [LARGE SCALE GENOMIC DNA]</scope>
    <source>
        <strain evidence="6 7">TF5-37.2-LB10</strain>
    </source>
</reference>
<accession>A0A5M9HJJ4</accession>
<dbReference type="InterPro" id="IPR039425">
    <property type="entry name" value="RNA_pol_sigma-70-like"/>
</dbReference>
<feature type="domain" description="HTH luxR-type" evidence="5">
    <location>
        <begin position="134"/>
        <end position="192"/>
    </location>
</feature>
<keyword evidence="3" id="KW-0731">Sigma factor</keyword>
<dbReference type="CDD" id="cd06171">
    <property type="entry name" value="Sigma70_r4"/>
    <property type="match status" value="1"/>
</dbReference>
<organism evidence="6 7">
    <name type="scientific">Arcticibacter tournemirensis</name>
    <dbReference type="NCBI Taxonomy" id="699437"/>
    <lineage>
        <taxon>Bacteria</taxon>
        <taxon>Pseudomonadati</taxon>
        <taxon>Bacteroidota</taxon>
        <taxon>Sphingobacteriia</taxon>
        <taxon>Sphingobacteriales</taxon>
        <taxon>Sphingobacteriaceae</taxon>
        <taxon>Arcticibacter</taxon>
    </lineage>
</organism>
<comment type="caution">
    <text evidence="6">The sequence shown here is derived from an EMBL/GenBank/DDBJ whole genome shotgun (WGS) entry which is preliminary data.</text>
</comment>
<keyword evidence="4" id="KW-0804">Transcription</keyword>
<dbReference type="InterPro" id="IPR014327">
    <property type="entry name" value="RNA_pol_sigma70_bacteroid"/>
</dbReference>
<dbReference type="InterPro" id="IPR013249">
    <property type="entry name" value="RNA_pol_sigma70_r4_t2"/>
</dbReference>
<dbReference type="Gene3D" id="1.10.10.10">
    <property type="entry name" value="Winged helix-like DNA-binding domain superfamily/Winged helix DNA-binding domain"/>
    <property type="match status" value="1"/>
</dbReference>
<proteinExistence type="inferred from homology"/>
<dbReference type="InterPro" id="IPR013324">
    <property type="entry name" value="RNA_pol_sigma_r3/r4-like"/>
</dbReference>
<dbReference type="NCBIfam" id="TIGR02985">
    <property type="entry name" value="Sig70_bacteroi1"/>
    <property type="match status" value="1"/>
</dbReference>
<keyword evidence="7" id="KW-1185">Reference proteome</keyword>
<comment type="similarity">
    <text evidence="1">Belongs to the sigma-70 factor family. ECF subfamily.</text>
</comment>
<evidence type="ECO:0000313" key="6">
    <source>
        <dbReference type="EMBL" id="KAA8486665.1"/>
    </source>
</evidence>
<gene>
    <name evidence="6" type="ORF">F1649_00155</name>
</gene>
<dbReference type="PANTHER" id="PTHR43133">
    <property type="entry name" value="RNA POLYMERASE ECF-TYPE SIGMA FACTO"/>
    <property type="match status" value="1"/>
</dbReference>
<dbReference type="Gene3D" id="1.10.1740.10">
    <property type="match status" value="1"/>
</dbReference>
<dbReference type="NCBIfam" id="TIGR02937">
    <property type="entry name" value="sigma70-ECF"/>
    <property type="match status" value="1"/>
</dbReference>
<dbReference type="InterPro" id="IPR000792">
    <property type="entry name" value="Tscrpt_reg_LuxR_C"/>
</dbReference>
<evidence type="ECO:0000313" key="7">
    <source>
        <dbReference type="Proteomes" id="UP000322918"/>
    </source>
</evidence>
<dbReference type="PANTHER" id="PTHR43133:SF46">
    <property type="entry name" value="RNA POLYMERASE SIGMA-70 FACTOR ECF SUBFAMILY"/>
    <property type="match status" value="1"/>
</dbReference>
<evidence type="ECO:0000259" key="5">
    <source>
        <dbReference type="SMART" id="SM00421"/>
    </source>
</evidence>
<keyword evidence="2" id="KW-0805">Transcription regulation</keyword>
<dbReference type="GO" id="GO:0006352">
    <property type="term" value="P:DNA-templated transcription initiation"/>
    <property type="evidence" value="ECO:0007669"/>
    <property type="project" value="InterPro"/>
</dbReference>
<dbReference type="GO" id="GO:0003677">
    <property type="term" value="F:DNA binding"/>
    <property type="evidence" value="ECO:0007669"/>
    <property type="project" value="InterPro"/>
</dbReference>
<dbReference type="OrthoDB" id="665981at2"/>
<dbReference type="InterPro" id="IPR036388">
    <property type="entry name" value="WH-like_DNA-bd_sf"/>
</dbReference>